<dbReference type="InParanoid" id="G4YWZ9"/>
<dbReference type="AlphaFoldDB" id="G4YWZ9"/>
<gene>
    <name evidence="3" type="ORF">PHYSODRAFT_384828</name>
</gene>
<protein>
    <recommendedName>
        <fullName evidence="2">ATPase AAA-type core domain-containing protein</fullName>
    </recommendedName>
</protein>
<dbReference type="SUPFAM" id="SSF52540">
    <property type="entry name" value="P-loop containing nucleoside triphosphate hydrolases"/>
    <property type="match status" value="1"/>
</dbReference>
<dbReference type="InterPro" id="IPR003960">
    <property type="entry name" value="ATPase_AAA_CS"/>
</dbReference>
<dbReference type="PANTHER" id="PTHR23070">
    <property type="entry name" value="BCS1 AAA-TYPE ATPASE"/>
    <property type="match status" value="1"/>
</dbReference>
<dbReference type="EMBL" id="JH159152">
    <property type="protein sequence ID" value="EGZ25006.1"/>
    <property type="molecule type" value="Genomic_DNA"/>
</dbReference>
<dbReference type="Proteomes" id="UP000002640">
    <property type="component" value="Unassembled WGS sequence"/>
</dbReference>
<dbReference type="Pfam" id="PF00004">
    <property type="entry name" value="AAA"/>
    <property type="match status" value="1"/>
</dbReference>
<dbReference type="Gene3D" id="3.40.50.300">
    <property type="entry name" value="P-loop containing nucleotide triphosphate hydrolases"/>
    <property type="match status" value="1"/>
</dbReference>
<feature type="domain" description="ATPase AAA-type core" evidence="2">
    <location>
        <begin position="10"/>
        <end position="55"/>
    </location>
</feature>
<reference evidence="3 4" key="1">
    <citation type="journal article" date="2006" name="Science">
        <title>Phytophthora genome sequences uncover evolutionary origins and mechanisms of pathogenesis.</title>
        <authorList>
            <person name="Tyler B.M."/>
            <person name="Tripathy S."/>
            <person name="Zhang X."/>
            <person name="Dehal P."/>
            <person name="Jiang R.H."/>
            <person name="Aerts A."/>
            <person name="Arredondo F.D."/>
            <person name="Baxter L."/>
            <person name="Bensasson D."/>
            <person name="Beynon J.L."/>
            <person name="Chapman J."/>
            <person name="Damasceno C.M."/>
            <person name="Dorrance A.E."/>
            <person name="Dou D."/>
            <person name="Dickerman A.W."/>
            <person name="Dubchak I.L."/>
            <person name="Garbelotto M."/>
            <person name="Gijzen M."/>
            <person name="Gordon S.G."/>
            <person name="Govers F."/>
            <person name="Grunwald N.J."/>
            <person name="Huang W."/>
            <person name="Ivors K.L."/>
            <person name="Jones R.W."/>
            <person name="Kamoun S."/>
            <person name="Krampis K."/>
            <person name="Lamour K.H."/>
            <person name="Lee M.K."/>
            <person name="McDonald W.H."/>
            <person name="Medina M."/>
            <person name="Meijer H.J."/>
            <person name="Nordberg E.K."/>
            <person name="Maclean D.J."/>
            <person name="Ospina-Giraldo M.D."/>
            <person name="Morris P.F."/>
            <person name="Phuntumart V."/>
            <person name="Putnam N.H."/>
            <person name="Rash S."/>
            <person name="Rose J.K."/>
            <person name="Sakihama Y."/>
            <person name="Salamov A.A."/>
            <person name="Savidor A."/>
            <person name="Scheuring C.F."/>
            <person name="Smith B.M."/>
            <person name="Sobral B.W."/>
            <person name="Terry A."/>
            <person name="Torto-Alalibo T.A."/>
            <person name="Win J."/>
            <person name="Xu Z."/>
            <person name="Zhang H."/>
            <person name="Grigoriev I.V."/>
            <person name="Rokhsar D.S."/>
            <person name="Boore J.L."/>
        </authorList>
    </citation>
    <scope>NUCLEOTIDE SEQUENCE [LARGE SCALE GENOMIC DNA]</scope>
    <source>
        <strain evidence="3 4">P6497</strain>
    </source>
</reference>
<dbReference type="GO" id="GO:0016887">
    <property type="term" value="F:ATP hydrolysis activity"/>
    <property type="evidence" value="ECO:0007669"/>
    <property type="project" value="InterPro"/>
</dbReference>
<dbReference type="OMA" id="EGVQFKH"/>
<name>G4YWZ9_PHYSP</name>
<organism evidence="3 4">
    <name type="scientific">Phytophthora sojae (strain P6497)</name>
    <name type="common">Soybean stem and root rot agent</name>
    <name type="synonym">Phytophthora megasperma f. sp. glycines</name>
    <dbReference type="NCBI Taxonomy" id="1094619"/>
    <lineage>
        <taxon>Eukaryota</taxon>
        <taxon>Sar</taxon>
        <taxon>Stramenopiles</taxon>
        <taxon>Oomycota</taxon>
        <taxon>Peronosporomycetes</taxon>
        <taxon>Peronosporales</taxon>
        <taxon>Peronosporaceae</taxon>
        <taxon>Phytophthora</taxon>
    </lineage>
</organism>
<sequence length="72" mass="7995">KPKGLEDKLSLSGLLNVLDGVIDCPGRIVIMTTNHPEKLDPALVRPGRVNKKLLLGHMGPKQVQQMIEYYCD</sequence>
<evidence type="ECO:0000259" key="2">
    <source>
        <dbReference type="Pfam" id="PF00004"/>
    </source>
</evidence>
<dbReference type="InterPro" id="IPR050747">
    <property type="entry name" value="Mitochondrial_chaperone_BCS1"/>
</dbReference>
<evidence type="ECO:0000313" key="4">
    <source>
        <dbReference type="Proteomes" id="UP000002640"/>
    </source>
</evidence>
<evidence type="ECO:0000256" key="1">
    <source>
        <dbReference type="RuleBase" id="RU003651"/>
    </source>
</evidence>
<keyword evidence="1" id="KW-0547">Nucleotide-binding</keyword>
<proteinExistence type="inferred from homology"/>
<dbReference type="PROSITE" id="PS00674">
    <property type="entry name" value="AAA"/>
    <property type="match status" value="1"/>
</dbReference>
<dbReference type="GeneID" id="20650884"/>
<accession>G4YWZ9</accession>
<feature type="non-terminal residue" evidence="3">
    <location>
        <position position="72"/>
    </location>
</feature>
<keyword evidence="1" id="KW-0067">ATP-binding</keyword>
<dbReference type="STRING" id="1094619.G4YWZ9"/>
<dbReference type="SMR" id="G4YWZ9"/>
<dbReference type="GO" id="GO:0005524">
    <property type="term" value="F:ATP binding"/>
    <property type="evidence" value="ECO:0007669"/>
    <property type="project" value="UniProtKB-KW"/>
</dbReference>
<dbReference type="InterPro" id="IPR027417">
    <property type="entry name" value="P-loop_NTPase"/>
</dbReference>
<dbReference type="RefSeq" id="XP_009520294.1">
    <property type="nucleotide sequence ID" value="XM_009521999.1"/>
</dbReference>
<evidence type="ECO:0000313" key="3">
    <source>
        <dbReference type="EMBL" id="EGZ25006.1"/>
    </source>
</evidence>
<dbReference type="InterPro" id="IPR003959">
    <property type="entry name" value="ATPase_AAA_core"/>
</dbReference>
<dbReference type="KEGG" id="psoj:PHYSODRAFT_384828"/>
<comment type="similarity">
    <text evidence="1">Belongs to the AAA ATPase family.</text>
</comment>
<keyword evidence="4" id="KW-1185">Reference proteome</keyword>
<feature type="non-terminal residue" evidence="3">
    <location>
        <position position="1"/>
    </location>
</feature>